<organism evidence="2 3">
    <name type="scientific">Pleurodeles waltl</name>
    <name type="common">Iberian ribbed newt</name>
    <dbReference type="NCBI Taxonomy" id="8319"/>
    <lineage>
        <taxon>Eukaryota</taxon>
        <taxon>Metazoa</taxon>
        <taxon>Chordata</taxon>
        <taxon>Craniata</taxon>
        <taxon>Vertebrata</taxon>
        <taxon>Euteleostomi</taxon>
        <taxon>Amphibia</taxon>
        <taxon>Batrachia</taxon>
        <taxon>Caudata</taxon>
        <taxon>Salamandroidea</taxon>
        <taxon>Salamandridae</taxon>
        <taxon>Pleurodelinae</taxon>
        <taxon>Pleurodeles</taxon>
    </lineage>
</organism>
<protein>
    <submittedName>
        <fullName evidence="2">Uncharacterized protein</fullName>
    </submittedName>
</protein>
<evidence type="ECO:0000256" key="1">
    <source>
        <dbReference type="SAM" id="MobiDB-lite"/>
    </source>
</evidence>
<evidence type="ECO:0000313" key="2">
    <source>
        <dbReference type="EMBL" id="KAJ1118814.1"/>
    </source>
</evidence>
<gene>
    <name evidence="2" type="ORF">NDU88_007001</name>
</gene>
<sequence>MESVQSGEPCWRASLPSRSRSNSRLRGRVQPAGSQGHPCTYLGSSSPLGRRDTGPRAPASDAAFGAAAPFHLRGVPRVRSRRIRFIKPPLLRFESWGSGMLPRSPLIESDYPDTVRSSRSLRPPCLAAWPRLRHIILHTRFLSYH</sequence>
<proteinExistence type="predicted"/>
<comment type="caution">
    <text evidence="2">The sequence shown here is derived from an EMBL/GenBank/DDBJ whole genome shotgun (WGS) entry which is preliminary data.</text>
</comment>
<evidence type="ECO:0000313" key="3">
    <source>
        <dbReference type="Proteomes" id="UP001066276"/>
    </source>
</evidence>
<name>A0AAV7NTL4_PLEWA</name>
<keyword evidence="3" id="KW-1185">Reference proteome</keyword>
<dbReference type="Proteomes" id="UP001066276">
    <property type="component" value="Chromosome 8"/>
</dbReference>
<accession>A0AAV7NTL4</accession>
<dbReference type="EMBL" id="JANPWB010000012">
    <property type="protein sequence ID" value="KAJ1118814.1"/>
    <property type="molecule type" value="Genomic_DNA"/>
</dbReference>
<dbReference type="AlphaFoldDB" id="A0AAV7NTL4"/>
<reference evidence="2" key="1">
    <citation type="journal article" date="2022" name="bioRxiv">
        <title>Sequencing and chromosome-scale assembly of the giantPleurodeles waltlgenome.</title>
        <authorList>
            <person name="Brown T."/>
            <person name="Elewa A."/>
            <person name="Iarovenko S."/>
            <person name="Subramanian E."/>
            <person name="Araus A.J."/>
            <person name="Petzold A."/>
            <person name="Susuki M."/>
            <person name="Suzuki K.-i.T."/>
            <person name="Hayashi T."/>
            <person name="Toyoda A."/>
            <person name="Oliveira C."/>
            <person name="Osipova E."/>
            <person name="Leigh N.D."/>
            <person name="Simon A."/>
            <person name="Yun M.H."/>
        </authorList>
    </citation>
    <scope>NUCLEOTIDE SEQUENCE</scope>
    <source>
        <strain evidence="2">20211129_DDA</strain>
        <tissue evidence="2">Liver</tissue>
    </source>
</reference>
<feature type="region of interest" description="Disordered" evidence="1">
    <location>
        <begin position="1"/>
        <end position="62"/>
    </location>
</feature>